<proteinExistence type="predicted"/>
<dbReference type="Pfam" id="PF26371">
    <property type="entry name" value="AftB_C"/>
    <property type="match status" value="1"/>
</dbReference>
<gene>
    <name evidence="3" type="ORF">ATK74_1234</name>
</gene>
<evidence type="ECO:0000256" key="1">
    <source>
        <dbReference type="SAM" id="Phobius"/>
    </source>
</evidence>
<feature type="transmembrane region" description="Helical" evidence="1">
    <location>
        <begin position="211"/>
        <end position="231"/>
    </location>
</feature>
<feature type="transmembrane region" description="Helical" evidence="1">
    <location>
        <begin position="266"/>
        <end position="285"/>
    </location>
</feature>
<feature type="transmembrane region" description="Helical" evidence="1">
    <location>
        <begin position="90"/>
        <end position="114"/>
    </location>
</feature>
<name>A0A2A9CQJ5_9ACTN</name>
<feature type="domain" description="Terminal beta-(1-&gt;2)-arabinofuranosyltransferase C-terminal" evidence="2">
    <location>
        <begin position="438"/>
        <end position="541"/>
    </location>
</feature>
<sequence length="561" mass="60019">MSPQTLPRTRHLVLTWTLVAIPVIVATSMVWLRRWVSDDGFINYRVIQQLLAGHGPVYNLNDRVEVGTSTLWLGLVWLGRVLTPGSETGQVMVVLGTALTALALILLAVGAMALNSNRQALVPAGLAVVAALPPVWDFGTSGLETSLSMAWIAACFAALASRLRKGTVNHPAWQPWPVAALIGLGPLVRPDFALISLAFGIALLWQSRRRFSEWLGAAGIALAAPLAYEVFRMGFFASLVPNTALAKANGSLLQGARYLLDFVGTYWLWIPIVAGASLIIARARTRPEQGESSARSLFVILPVAALVHACFVVSVGGDFMHGRFLLPATVLFFAPIAVVPFNGRARALAPIMVAWAVVCGLVLRPALWNGMIADERTYYAKFVADVPGASVSLENWSADIGFKLARKAAADHARGESYYVSIGKPDQRLPRTGAGVVMVLNSLGDAGAASGLDVIVNDPPSLGDAIGSRLVLAPDAQFRVGHAYKPEVWALARFAAADRTPPVPGLAQARQTLACEPVAELLDAVSQPLSFERFVKNVTLAPRLTFLRIPVNPEEAVKALC</sequence>
<feature type="transmembrane region" description="Helical" evidence="1">
    <location>
        <begin position="176"/>
        <end position="204"/>
    </location>
</feature>
<evidence type="ECO:0000259" key="2">
    <source>
        <dbReference type="Pfam" id="PF26371"/>
    </source>
</evidence>
<evidence type="ECO:0000313" key="3">
    <source>
        <dbReference type="EMBL" id="PFG16683.1"/>
    </source>
</evidence>
<dbReference type="EMBL" id="PDJC01000001">
    <property type="protein sequence ID" value="PFG16683.1"/>
    <property type="molecule type" value="Genomic_DNA"/>
</dbReference>
<reference evidence="3 4" key="1">
    <citation type="submission" date="2017-10" db="EMBL/GenBank/DDBJ databases">
        <title>Sequencing the genomes of 1000 actinobacteria strains.</title>
        <authorList>
            <person name="Klenk H.-P."/>
        </authorList>
    </citation>
    <scope>NUCLEOTIDE SEQUENCE [LARGE SCALE GENOMIC DNA]</scope>
    <source>
        <strain evidence="3 4">DSM 15597</strain>
    </source>
</reference>
<dbReference type="AlphaFoldDB" id="A0A2A9CQJ5"/>
<keyword evidence="1" id="KW-0472">Membrane</keyword>
<organism evidence="3 4">
    <name type="scientific">Propionicimonas paludicola</name>
    <dbReference type="NCBI Taxonomy" id="185243"/>
    <lineage>
        <taxon>Bacteria</taxon>
        <taxon>Bacillati</taxon>
        <taxon>Actinomycetota</taxon>
        <taxon>Actinomycetes</taxon>
        <taxon>Propionibacteriales</taxon>
        <taxon>Nocardioidaceae</taxon>
        <taxon>Propionicimonas</taxon>
    </lineage>
</organism>
<dbReference type="GO" id="GO:0016740">
    <property type="term" value="F:transferase activity"/>
    <property type="evidence" value="ECO:0007669"/>
    <property type="project" value="UniProtKB-KW"/>
</dbReference>
<feature type="transmembrane region" description="Helical" evidence="1">
    <location>
        <begin position="12"/>
        <end position="32"/>
    </location>
</feature>
<protein>
    <submittedName>
        <fullName evidence="3">Arabinofuranosyltransferase</fullName>
    </submittedName>
</protein>
<feature type="transmembrane region" description="Helical" evidence="1">
    <location>
        <begin position="323"/>
        <end position="341"/>
    </location>
</feature>
<feature type="transmembrane region" description="Helical" evidence="1">
    <location>
        <begin position="348"/>
        <end position="368"/>
    </location>
</feature>
<dbReference type="OrthoDB" id="3721873at2"/>
<feature type="transmembrane region" description="Helical" evidence="1">
    <location>
        <begin position="297"/>
        <end position="317"/>
    </location>
</feature>
<feature type="transmembrane region" description="Helical" evidence="1">
    <location>
        <begin position="120"/>
        <end position="139"/>
    </location>
</feature>
<dbReference type="InterPro" id="IPR058983">
    <property type="entry name" value="AftB_C"/>
</dbReference>
<evidence type="ECO:0000313" key="4">
    <source>
        <dbReference type="Proteomes" id="UP000226079"/>
    </source>
</evidence>
<accession>A0A2A9CQJ5</accession>
<comment type="caution">
    <text evidence="3">The sequence shown here is derived from an EMBL/GenBank/DDBJ whole genome shotgun (WGS) entry which is preliminary data.</text>
</comment>
<dbReference type="RefSeq" id="WP_143483578.1">
    <property type="nucleotide sequence ID" value="NZ_PDJC01000001.1"/>
</dbReference>
<keyword evidence="1" id="KW-0812">Transmembrane</keyword>
<keyword evidence="3" id="KW-0808">Transferase</keyword>
<keyword evidence="1" id="KW-1133">Transmembrane helix</keyword>
<keyword evidence="4" id="KW-1185">Reference proteome</keyword>
<dbReference type="Proteomes" id="UP000226079">
    <property type="component" value="Unassembled WGS sequence"/>
</dbReference>